<sequence length="34" mass="3862">MCDYHILSWLGTQPFASILIRSTLSRANRARLGI</sequence>
<gene>
    <name evidence="1" type="ORF">OIU79_005349</name>
</gene>
<organism evidence="1 2">
    <name type="scientific">Salix purpurea</name>
    <name type="common">Purple osier willow</name>
    <dbReference type="NCBI Taxonomy" id="77065"/>
    <lineage>
        <taxon>Eukaryota</taxon>
        <taxon>Viridiplantae</taxon>
        <taxon>Streptophyta</taxon>
        <taxon>Embryophyta</taxon>
        <taxon>Tracheophyta</taxon>
        <taxon>Spermatophyta</taxon>
        <taxon>Magnoliopsida</taxon>
        <taxon>eudicotyledons</taxon>
        <taxon>Gunneridae</taxon>
        <taxon>Pentapetalae</taxon>
        <taxon>rosids</taxon>
        <taxon>fabids</taxon>
        <taxon>Malpighiales</taxon>
        <taxon>Salicaceae</taxon>
        <taxon>Saliceae</taxon>
        <taxon>Salix</taxon>
    </lineage>
</organism>
<dbReference type="AlphaFoldDB" id="A0A9Q0UCA8"/>
<dbReference type="Proteomes" id="UP001151532">
    <property type="component" value="Chromosome 8"/>
</dbReference>
<evidence type="ECO:0000313" key="2">
    <source>
        <dbReference type="Proteomes" id="UP001151532"/>
    </source>
</evidence>
<accession>A0A9Q0UCA8</accession>
<keyword evidence="2" id="KW-1185">Reference proteome</keyword>
<proteinExistence type="predicted"/>
<evidence type="ECO:0000313" key="1">
    <source>
        <dbReference type="EMBL" id="KAJ6727445.1"/>
    </source>
</evidence>
<dbReference type="EMBL" id="JAPFFK010000013">
    <property type="protein sequence ID" value="KAJ6727445.1"/>
    <property type="molecule type" value="Genomic_DNA"/>
</dbReference>
<name>A0A9Q0UCA8_SALPP</name>
<comment type="caution">
    <text evidence="1">The sequence shown here is derived from an EMBL/GenBank/DDBJ whole genome shotgun (WGS) entry which is preliminary data.</text>
</comment>
<protein>
    <submittedName>
        <fullName evidence="1">Uncharacterized protein</fullName>
    </submittedName>
</protein>
<reference evidence="1" key="1">
    <citation type="submission" date="2022-11" db="EMBL/GenBank/DDBJ databases">
        <authorList>
            <person name="Hyden B.L."/>
            <person name="Feng K."/>
            <person name="Yates T."/>
            <person name="Jawdy S."/>
            <person name="Smart L.B."/>
            <person name="Muchero W."/>
        </authorList>
    </citation>
    <scope>NUCLEOTIDE SEQUENCE</scope>
    <source>
        <tissue evidence="1">Shoot tip</tissue>
    </source>
</reference>
<reference evidence="1" key="2">
    <citation type="journal article" date="2023" name="Int. J. Mol. Sci.">
        <title>De Novo Assembly and Annotation of 11 Diverse Shrub Willow (Salix) Genomes Reveals Novel Gene Organization in Sex-Linked Regions.</title>
        <authorList>
            <person name="Hyden B."/>
            <person name="Feng K."/>
            <person name="Yates T.B."/>
            <person name="Jawdy S."/>
            <person name="Cereghino C."/>
            <person name="Smart L.B."/>
            <person name="Muchero W."/>
        </authorList>
    </citation>
    <scope>NUCLEOTIDE SEQUENCE</scope>
    <source>
        <tissue evidence="1">Shoot tip</tissue>
    </source>
</reference>